<dbReference type="PANTHER" id="PTHR12526">
    <property type="entry name" value="GLYCOSYLTRANSFERASE"/>
    <property type="match status" value="1"/>
</dbReference>
<dbReference type="Pfam" id="PF13692">
    <property type="entry name" value="Glyco_trans_1_4"/>
    <property type="match status" value="1"/>
</dbReference>
<evidence type="ECO:0000259" key="1">
    <source>
        <dbReference type="Pfam" id="PF13439"/>
    </source>
</evidence>
<dbReference type="OrthoDB" id="9062832at2"/>
<dbReference type="GO" id="GO:0016757">
    <property type="term" value="F:glycosyltransferase activity"/>
    <property type="evidence" value="ECO:0007669"/>
    <property type="project" value="UniProtKB-ARBA"/>
</dbReference>
<evidence type="ECO:0000313" key="2">
    <source>
        <dbReference type="EMBL" id="AFJ45615.1"/>
    </source>
</evidence>
<dbReference type="Pfam" id="PF13439">
    <property type="entry name" value="Glyco_transf_4"/>
    <property type="match status" value="1"/>
</dbReference>
<feature type="domain" description="Glycosyltransferase subfamily 4-like N-terminal" evidence="1">
    <location>
        <begin position="15"/>
        <end position="207"/>
    </location>
</feature>
<dbReference type="Gene3D" id="3.40.50.2000">
    <property type="entry name" value="Glycogen Phosphorylase B"/>
    <property type="match status" value="2"/>
</dbReference>
<dbReference type="AlphaFoldDB" id="I2B511"/>
<sequence>MKILIFNTLYYPYRIGGAEVSVQILAEELVKKGHSVRVVSCTEDDERSFDIINGVELVRIPLLNCYWPFTKEKKSKIKKIIWHILDSSNFFMDKKIKLELDDFLPDIVHTNNVCGFSSRIWKTIKNKKYPLIHTSRDYYLFHPNSTLFRKNKIMNENGVSVFLWSMLRRRYSSYVDTYVGISKFILELHVNNGFFKNKKTSFIYNPVKSIVVNNNNSIKNIGFIGRLSTEKGFDIYCNLSKSYSDKYNFIAAGDYVINEKTSMELLANRSGVDVRGYMSLSDFLSEVDAVVLPIKWNEPFGRTVVECALAGKFVISNRVGAITELADILPNVILLDNVEVDFNCALQLVQKGKTYTGNDFDASSIADKYVEQYNNTITSVK</sequence>
<dbReference type="Proteomes" id="UP000001955">
    <property type="component" value="Chromosome"/>
</dbReference>
<dbReference type="PATRIC" id="fig|630626.3.peg.483"/>
<accession>I2B511</accession>
<accession>K6UT14</accession>
<dbReference type="eggNOG" id="COG0297">
    <property type="taxonomic scope" value="Bacteria"/>
</dbReference>
<protein>
    <submittedName>
        <fullName evidence="2">Amylovoran biosynthesis protein AmsK</fullName>
    </submittedName>
</protein>
<dbReference type="STRING" id="630626.EBL_c04890"/>
<dbReference type="KEGG" id="ebt:EBL_c04890"/>
<dbReference type="RefSeq" id="WP_002441839.1">
    <property type="nucleotide sequence ID" value="NC_017910.1"/>
</dbReference>
<proteinExistence type="predicted"/>
<reference evidence="2 3" key="1">
    <citation type="journal article" date="2012" name="J. Bacteriol.">
        <title>Complete genome sequence of the B12-producing Shimwellia blattae strain DSM 4481, isolated from a cockroach.</title>
        <authorList>
            <person name="Brzuszkiewicz E."/>
            <person name="Waschkowitz T."/>
            <person name="Wiezer A."/>
            <person name="Daniel R."/>
        </authorList>
    </citation>
    <scope>NUCLEOTIDE SEQUENCE [LARGE SCALE GENOMIC DNA]</scope>
    <source>
        <strain evidence="3">ATCC 29907 / DSM 4481 / JCM 1650 / NBRC 105725 / CDC 9005-74</strain>
    </source>
</reference>
<dbReference type="HOGENOM" id="CLU_009583_35_2_6"/>
<name>I2B511_SHIBC</name>
<organism evidence="2 3">
    <name type="scientific">Shimwellia blattae (strain ATCC 29907 / DSM 4481 / JCM 1650 / NBRC 105725 / CDC 9005-74)</name>
    <name type="common">Escherichia blattae</name>
    <dbReference type="NCBI Taxonomy" id="630626"/>
    <lineage>
        <taxon>Bacteria</taxon>
        <taxon>Pseudomonadati</taxon>
        <taxon>Pseudomonadota</taxon>
        <taxon>Gammaproteobacteria</taxon>
        <taxon>Enterobacterales</taxon>
        <taxon>Enterobacteriaceae</taxon>
        <taxon>Shimwellia</taxon>
    </lineage>
</organism>
<gene>
    <name evidence="2" type="ordered locus">EBL_c04890</name>
</gene>
<dbReference type="SUPFAM" id="SSF53756">
    <property type="entry name" value="UDP-Glycosyltransferase/glycogen phosphorylase"/>
    <property type="match status" value="1"/>
</dbReference>
<evidence type="ECO:0000313" key="3">
    <source>
        <dbReference type="Proteomes" id="UP000001955"/>
    </source>
</evidence>
<dbReference type="InterPro" id="IPR028098">
    <property type="entry name" value="Glyco_trans_4-like_N"/>
</dbReference>
<dbReference type="EMBL" id="CP001560">
    <property type="protein sequence ID" value="AFJ45615.1"/>
    <property type="molecule type" value="Genomic_DNA"/>
</dbReference>
<dbReference type="PANTHER" id="PTHR12526:SF630">
    <property type="entry name" value="GLYCOSYLTRANSFERASE"/>
    <property type="match status" value="1"/>
</dbReference>
<keyword evidence="3" id="KW-1185">Reference proteome</keyword>